<evidence type="ECO:0000313" key="3">
    <source>
        <dbReference type="Proteomes" id="UP000070366"/>
    </source>
</evidence>
<reference evidence="2 3" key="1">
    <citation type="submission" date="2016-02" db="EMBL/GenBank/DDBJ databases">
        <authorList>
            <person name="Wen L."/>
            <person name="He K."/>
            <person name="Yang H."/>
        </authorList>
    </citation>
    <scope>NUCLEOTIDE SEQUENCE [LARGE SCALE GENOMIC DNA]</scope>
    <source>
        <strain evidence="2 3">DSM 22607</strain>
    </source>
</reference>
<accession>A0A136Q6I8</accession>
<dbReference type="Proteomes" id="UP000070366">
    <property type="component" value="Unassembled WGS sequence"/>
</dbReference>
<dbReference type="STRING" id="626937.HMPREF3293_00989"/>
<keyword evidence="1" id="KW-1133">Transmembrane helix</keyword>
<dbReference type="AlphaFoldDB" id="A0A136Q6I8"/>
<keyword evidence="1" id="KW-0472">Membrane</keyword>
<organism evidence="2 3">
    <name type="scientific">Christensenella minuta</name>
    <dbReference type="NCBI Taxonomy" id="626937"/>
    <lineage>
        <taxon>Bacteria</taxon>
        <taxon>Bacillati</taxon>
        <taxon>Bacillota</taxon>
        <taxon>Clostridia</taxon>
        <taxon>Christensenellales</taxon>
        <taxon>Christensenellaceae</taxon>
        <taxon>Christensenella</taxon>
    </lineage>
</organism>
<feature type="transmembrane region" description="Helical" evidence="1">
    <location>
        <begin position="7"/>
        <end position="27"/>
    </location>
</feature>
<protein>
    <submittedName>
        <fullName evidence="2">Uncharacterized protein</fullName>
    </submittedName>
</protein>
<evidence type="ECO:0000256" key="1">
    <source>
        <dbReference type="SAM" id="Phobius"/>
    </source>
</evidence>
<name>A0A136Q6I8_9FIRM</name>
<proteinExistence type="predicted"/>
<sequence length="51" mass="5856">MIWKSCRLVRLSVLSLLYITFSGIVVLNTRPADITDYKGSCRRRLISIQAQ</sequence>
<keyword evidence="3" id="KW-1185">Reference proteome</keyword>
<evidence type="ECO:0000313" key="2">
    <source>
        <dbReference type="EMBL" id="KXK66252.1"/>
    </source>
</evidence>
<keyword evidence="1" id="KW-0812">Transmembrane</keyword>
<dbReference type="EMBL" id="LSZW01000047">
    <property type="protein sequence ID" value="KXK66252.1"/>
    <property type="molecule type" value="Genomic_DNA"/>
</dbReference>
<gene>
    <name evidence="2" type="ORF">HMPREF3293_00989</name>
</gene>
<comment type="caution">
    <text evidence="2">The sequence shown here is derived from an EMBL/GenBank/DDBJ whole genome shotgun (WGS) entry which is preliminary data.</text>
</comment>